<dbReference type="Gene3D" id="2.160.20.10">
    <property type="entry name" value="Single-stranded right-handed beta-helix, Pectin lyase-like"/>
    <property type="match status" value="2"/>
</dbReference>
<organism evidence="5 6">
    <name type="scientific">Agromyces salentinus</name>
    <dbReference type="NCBI Taxonomy" id="269421"/>
    <lineage>
        <taxon>Bacteria</taxon>
        <taxon>Bacillati</taxon>
        <taxon>Actinomycetota</taxon>
        <taxon>Actinomycetes</taxon>
        <taxon>Micrococcales</taxon>
        <taxon>Microbacteriaceae</taxon>
        <taxon>Agromyces</taxon>
    </lineage>
</organism>
<dbReference type="InterPro" id="IPR011050">
    <property type="entry name" value="Pectin_lyase_fold/virulence"/>
</dbReference>
<gene>
    <name evidence="5" type="ORF">GCM10009750_14150</name>
</gene>
<evidence type="ECO:0000313" key="5">
    <source>
        <dbReference type="EMBL" id="GAA1831326.1"/>
    </source>
</evidence>
<evidence type="ECO:0000259" key="4">
    <source>
        <dbReference type="Pfam" id="PF13229"/>
    </source>
</evidence>
<evidence type="ECO:0000256" key="1">
    <source>
        <dbReference type="ARBA" id="ARBA00022737"/>
    </source>
</evidence>
<dbReference type="InterPro" id="IPR012334">
    <property type="entry name" value="Pectin_lyas_fold"/>
</dbReference>
<dbReference type="PANTHER" id="PTHR22990">
    <property type="entry name" value="F-BOX ONLY PROTEIN"/>
    <property type="match status" value="1"/>
</dbReference>
<proteinExistence type="predicted"/>
<accession>A0ABN2MM90</accession>
<dbReference type="RefSeq" id="WP_157427525.1">
    <property type="nucleotide sequence ID" value="NZ_BAAANK010000003.1"/>
</dbReference>
<feature type="transmembrane region" description="Helical" evidence="3">
    <location>
        <begin position="20"/>
        <end position="41"/>
    </location>
</feature>
<reference evidence="5 6" key="1">
    <citation type="journal article" date="2019" name="Int. J. Syst. Evol. Microbiol.">
        <title>The Global Catalogue of Microorganisms (GCM) 10K type strain sequencing project: providing services to taxonomists for standard genome sequencing and annotation.</title>
        <authorList>
            <consortium name="The Broad Institute Genomics Platform"/>
            <consortium name="The Broad Institute Genome Sequencing Center for Infectious Disease"/>
            <person name="Wu L."/>
            <person name="Ma J."/>
        </authorList>
    </citation>
    <scope>NUCLEOTIDE SEQUENCE [LARGE SCALE GENOMIC DNA]</scope>
    <source>
        <strain evidence="5 6">JCM 14323</strain>
    </source>
</reference>
<dbReference type="SUPFAM" id="SSF51126">
    <property type="entry name" value="Pectin lyase-like"/>
    <property type="match status" value="1"/>
</dbReference>
<dbReference type="InterPro" id="IPR051550">
    <property type="entry name" value="SCF-Subunits/Alg-Epimerases"/>
</dbReference>
<keyword evidence="3" id="KW-0472">Membrane</keyword>
<keyword evidence="1" id="KW-0677">Repeat</keyword>
<dbReference type="Pfam" id="PF13229">
    <property type="entry name" value="Beta_helix"/>
    <property type="match status" value="1"/>
</dbReference>
<name>A0ABN2MM90_9MICO</name>
<sequence length="611" mass="63920">MDPPAPSPPPRERRARRRVVVGAVLGLVLVAGVVVATVGIVGGGGGGSGATALPPIPEGQSAGAPDGLVDLDPAAGSSTPGSADYPVPADALFVDGGARAGESSQEVFQTIRAAVEAAVDGATIVIRGGEYHESVEVTATRGLTLQAYPGDEVWLDGSVVVEGWVADGSRWRHDDWTVALDSSPTFERGAPEDPEEGWTFVDHDHPMAAHPDQIWIDDVPLEQVADAARVGEGEFAVDLESQTLVVGSDPTGSDVRASVLPRALQLRSDGVTVRGIGIRRYATSVPDMGSVTLERPGITLENVTVVESATTGVFVGAADANLRNLTVERNGMIGISANFADGLVVDRVAVLGNNTESFNRAPVAGGMKLTRSRDVRILSSEFTGNNATGLWFDQSCYTIGVADSRFDRNAGHGLFLEISARAVVVRNVMARNVRYGVKVNDTSDVILRHNLLLGNGWGVAVLQDERRADASGARGLDRRFPQPDPTMTWVGTDVEIVGNTLVGGGPEALLWAEDYSGHSDAEGLRIVAEGNLYVRAGPDAPRVVVKWQVDPGWGPAGHETLAAFQEETGLEASGVEVVGSATAGAAPSTSAIPTTFAWPDWATAAFGGLLR</sequence>
<dbReference type="SMART" id="SM00710">
    <property type="entry name" value="PbH1"/>
    <property type="match status" value="6"/>
</dbReference>
<dbReference type="InterPro" id="IPR039448">
    <property type="entry name" value="Beta_helix"/>
</dbReference>
<evidence type="ECO:0000313" key="6">
    <source>
        <dbReference type="Proteomes" id="UP001501746"/>
    </source>
</evidence>
<dbReference type="PANTHER" id="PTHR22990:SF15">
    <property type="entry name" value="F-BOX ONLY PROTEIN 10"/>
    <property type="match status" value="1"/>
</dbReference>
<keyword evidence="3" id="KW-0812">Transmembrane</keyword>
<dbReference type="EMBL" id="BAAANK010000003">
    <property type="protein sequence ID" value="GAA1831326.1"/>
    <property type="molecule type" value="Genomic_DNA"/>
</dbReference>
<feature type="region of interest" description="Disordered" evidence="2">
    <location>
        <begin position="51"/>
        <end position="82"/>
    </location>
</feature>
<keyword evidence="3" id="KW-1133">Transmembrane helix</keyword>
<feature type="domain" description="Right handed beta helix" evidence="4">
    <location>
        <begin position="298"/>
        <end position="451"/>
    </location>
</feature>
<dbReference type="InterPro" id="IPR006626">
    <property type="entry name" value="PbH1"/>
</dbReference>
<evidence type="ECO:0000256" key="3">
    <source>
        <dbReference type="SAM" id="Phobius"/>
    </source>
</evidence>
<keyword evidence="6" id="KW-1185">Reference proteome</keyword>
<comment type="caution">
    <text evidence="5">The sequence shown here is derived from an EMBL/GenBank/DDBJ whole genome shotgun (WGS) entry which is preliminary data.</text>
</comment>
<evidence type="ECO:0000256" key="2">
    <source>
        <dbReference type="SAM" id="MobiDB-lite"/>
    </source>
</evidence>
<protein>
    <recommendedName>
        <fullName evidence="4">Right handed beta helix domain-containing protein</fullName>
    </recommendedName>
</protein>
<dbReference type="Proteomes" id="UP001501746">
    <property type="component" value="Unassembled WGS sequence"/>
</dbReference>